<name>A0A4S3M4Q2_9FLAO</name>
<proteinExistence type="predicted"/>
<keyword evidence="1" id="KW-1133">Transmembrane helix</keyword>
<feature type="transmembrane region" description="Helical" evidence="1">
    <location>
        <begin position="35"/>
        <end position="52"/>
    </location>
</feature>
<accession>A0A4S3M4Q2</accession>
<evidence type="ECO:0000256" key="1">
    <source>
        <dbReference type="SAM" id="Phobius"/>
    </source>
</evidence>
<keyword evidence="1" id="KW-0812">Transmembrane</keyword>
<feature type="transmembrane region" description="Helical" evidence="1">
    <location>
        <begin position="12"/>
        <end position="29"/>
    </location>
</feature>
<evidence type="ECO:0000313" key="2">
    <source>
        <dbReference type="EMBL" id="THD69167.1"/>
    </source>
</evidence>
<evidence type="ECO:0000313" key="3">
    <source>
        <dbReference type="Proteomes" id="UP000305939"/>
    </source>
</evidence>
<gene>
    <name evidence="2" type="ORF">E7Z59_02220</name>
</gene>
<dbReference type="AlphaFoldDB" id="A0A4S3M4Q2"/>
<evidence type="ECO:0008006" key="4">
    <source>
        <dbReference type="Google" id="ProtNLM"/>
    </source>
</evidence>
<reference evidence="2 3" key="1">
    <citation type="submission" date="2019-04" db="EMBL/GenBank/DDBJ databases">
        <title>Draft genome sequence of Robertkochia marina CC-AMO-30D.</title>
        <authorList>
            <person name="Hameed A."/>
            <person name="Lin S.-Y."/>
            <person name="Shahina M."/>
            <person name="Lai W.-A."/>
            <person name="Young C.-C."/>
        </authorList>
    </citation>
    <scope>NUCLEOTIDE SEQUENCE [LARGE SCALE GENOMIC DNA]</scope>
    <source>
        <strain evidence="2 3">CC-AMO-30D</strain>
    </source>
</reference>
<dbReference type="Proteomes" id="UP000305939">
    <property type="component" value="Unassembled WGS sequence"/>
</dbReference>
<dbReference type="RefSeq" id="WP_136334657.1">
    <property type="nucleotide sequence ID" value="NZ_QXMP01000001.1"/>
</dbReference>
<organism evidence="2 3">
    <name type="scientific">Robertkochia marina</name>
    <dbReference type="NCBI Taxonomy" id="1227945"/>
    <lineage>
        <taxon>Bacteria</taxon>
        <taxon>Pseudomonadati</taxon>
        <taxon>Bacteroidota</taxon>
        <taxon>Flavobacteriia</taxon>
        <taxon>Flavobacteriales</taxon>
        <taxon>Flavobacteriaceae</taxon>
        <taxon>Robertkochia</taxon>
    </lineage>
</organism>
<protein>
    <recommendedName>
        <fullName evidence="4">Stationary phase survival protein SurE</fullName>
    </recommendedName>
</protein>
<sequence length="95" mass="10425">MKNTKQYPKGTFVALGMLCFIPVGIALAIGTKNPGLIGIGPALGLPMGLAWEEQQRKKGKLLSETETKGNKRTLFWILFLLGIMLFGILAFLLIY</sequence>
<dbReference type="EMBL" id="SSMC01000001">
    <property type="protein sequence ID" value="THD69167.1"/>
    <property type="molecule type" value="Genomic_DNA"/>
</dbReference>
<comment type="caution">
    <text evidence="2">The sequence shown here is derived from an EMBL/GenBank/DDBJ whole genome shotgun (WGS) entry which is preliminary data.</text>
</comment>
<feature type="transmembrane region" description="Helical" evidence="1">
    <location>
        <begin position="73"/>
        <end position="94"/>
    </location>
</feature>
<keyword evidence="3" id="KW-1185">Reference proteome</keyword>
<keyword evidence="1" id="KW-0472">Membrane</keyword>